<comment type="caution">
    <text evidence="1">The sequence shown here is derived from an EMBL/GenBank/DDBJ whole genome shotgun (WGS) entry which is preliminary data.</text>
</comment>
<name>A0A9W6L8S5_9BACT</name>
<organism evidence="1 2">
    <name type="scientific">Desulforhabdus amnigena</name>
    <dbReference type="NCBI Taxonomy" id="40218"/>
    <lineage>
        <taxon>Bacteria</taxon>
        <taxon>Pseudomonadati</taxon>
        <taxon>Thermodesulfobacteriota</taxon>
        <taxon>Syntrophobacteria</taxon>
        <taxon>Syntrophobacterales</taxon>
        <taxon>Syntrophobacteraceae</taxon>
        <taxon>Desulforhabdus</taxon>
    </lineage>
</organism>
<proteinExistence type="predicted"/>
<dbReference type="Proteomes" id="UP001144372">
    <property type="component" value="Unassembled WGS sequence"/>
</dbReference>
<dbReference type="AlphaFoldDB" id="A0A9W6L8S5"/>
<gene>
    <name evidence="1" type="ORF">DAMNIGENAA_24120</name>
</gene>
<protein>
    <submittedName>
        <fullName evidence="1">Uncharacterized protein</fullName>
    </submittedName>
</protein>
<sequence length="86" mass="9756">MGQGLSTEKMRLLLELKDSLTHLMCGGIQDDSSRNAMEAMVKKYIEEEAVNFTERELVVNFSTVEESFKLFFGYLLAKGMVEVAEK</sequence>
<dbReference type="EMBL" id="BSDR01000001">
    <property type="protein sequence ID" value="GLI34979.1"/>
    <property type="molecule type" value="Genomic_DNA"/>
</dbReference>
<evidence type="ECO:0000313" key="1">
    <source>
        <dbReference type="EMBL" id="GLI34979.1"/>
    </source>
</evidence>
<dbReference type="RefSeq" id="WP_281794478.1">
    <property type="nucleotide sequence ID" value="NZ_BSDR01000001.1"/>
</dbReference>
<reference evidence="1" key="1">
    <citation type="submission" date="2022-12" db="EMBL/GenBank/DDBJ databases">
        <title>Reference genome sequencing for broad-spectrum identification of bacterial and archaeal isolates by mass spectrometry.</title>
        <authorList>
            <person name="Sekiguchi Y."/>
            <person name="Tourlousse D.M."/>
        </authorList>
    </citation>
    <scope>NUCLEOTIDE SEQUENCE</scope>
    <source>
        <strain evidence="1">ASRB1</strain>
    </source>
</reference>
<accession>A0A9W6L8S5</accession>
<evidence type="ECO:0000313" key="2">
    <source>
        <dbReference type="Proteomes" id="UP001144372"/>
    </source>
</evidence>
<keyword evidence="2" id="KW-1185">Reference proteome</keyword>